<dbReference type="EMBL" id="JACHJU010000001">
    <property type="protein sequence ID" value="MBB4937898.1"/>
    <property type="molecule type" value="Genomic_DNA"/>
</dbReference>
<sequence>MKIRMVAAALLAASATLLATSPANALDYTGKDPYKSGCARSARVLKTADLITYADKKDVGDVKLMWSSTCKTSWGEVEVSPQADVSILVATDLKERGKTSYVKLKKGRGGRHWGPMLSVLRGRCTYAWAEARTGSYAKDVGLGDTDMVCRR</sequence>
<accession>A0A7W7RUQ5</accession>
<evidence type="ECO:0008006" key="4">
    <source>
        <dbReference type="Google" id="ProtNLM"/>
    </source>
</evidence>
<feature type="chain" id="PRO_5030728107" description="DUF2690 domain-containing protein" evidence="1">
    <location>
        <begin position="26"/>
        <end position="151"/>
    </location>
</feature>
<dbReference type="InterPro" id="IPR021224">
    <property type="entry name" value="DUF2690"/>
</dbReference>
<gene>
    <name evidence="2" type="ORF">FHR32_002203</name>
</gene>
<keyword evidence="1" id="KW-0732">Signal</keyword>
<dbReference type="Pfam" id="PF10901">
    <property type="entry name" value="DUF2690"/>
    <property type="match status" value="1"/>
</dbReference>
<feature type="signal peptide" evidence="1">
    <location>
        <begin position="1"/>
        <end position="25"/>
    </location>
</feature>
<name>A0A7W7RUQ5_9ACTN</name>
<dbReference type="AlphaFoldDB" id="A0A7W7RUQ5"/>
<reference evidence="2 3" key="1">
    <citation type="submission" date="2020-08" db="EMBL/GenBank/DDBJ databases">
        <title>Sequencing the genomes of 1000 actinobacteria strains.</title>
        <authorList>
            <person name="Klenk H.-P."/>
        </authorList>
    </citation>
    <scope>NUCLEOTIDE SEQUENCE [LARGE SCALE GENOMIC DNA]</scope>
    <source>
        <strain evidence="2 3">DSM 43023</strain>
    </source>
</reference>
<comment type="caution">
    <text evidence="2">The sequence shown here is derived from an EMBL/GenBank/DDBJ whole genome shotgun (WGS) entry which is preliminary data.</text>
</comment>
<protein>
    <recommendedName>
        <fullName evidence="4">DUF2690 domain-containing protein</fullName>
    </recommendedName>
</protein>
<organism evidence="2 3">
    <name type="scientific">Streptosporangium album</name>
    <dbReference type="NCBI Taxonomy" id="47479"/>
    <lineage>
        <taxon>Bacteria</taxon>
        <taxon>Bacillati</taxon>
        <taxon>Actinomycetota</taxon>
        <taxon>Actinomycetes</taxon>
        <taxon>Streptosporangiales</taxon>
        <taxon>Streptosporangiaceae</taxon>
        <taxon>Streptosporangium</taxon>
    </lineage>
</organism>
<evidence type="ECO:0000313" key="3">
    <source>
        <dbReference type="Proteomes" id="UP000534286"/>
    </source>
</evidence>
<dbReference type="Proteomes" id="UP000534286">
    <property type="component" value="Unassembled WGS sequence"/>
</dbReference>
<dbReference type="RefSeq" id="WP_184754188.1">
    <property type="nucleotide sequence ID" value="NZ_BAABEK010000014.1"/>
</dbReference>
<evidence type="ECO:0000256" key="1">
    <source>
        <dbReference type="SAM" id="SignalP"/>
    </source>
</evidence>
<proteinExistence type="predicted"/>
<evidence type="ECO:0000313" key="2">
    <source>
        <dbReference type="EMBL" id="MBB4937898.1"/>
    </source>
</evidence>
<keyword evidence="3" id="KW-1185">Reference proteome</keyword>